<dbReference type="InterPro" id="IPR025997">
    <property type="entry name" value="SBP_2_dom"/>
</dbReference>
<keyword evidence="5" id="KW-1185">Reference proteome</keyword>
<dbReference type="EMBL" id="BAABRU010000010">
    <property type="protein sequence ID" value="GAA5529225.1"/>
    <property type="molecule type" value="Genomic_DNA"/>
</dbReference>
<evidence type="ECO:0000313" key="4">
    <source>
        <dbReference type="EMBL" id="GAA5529225.1"/>
    </source>
</evidence>
<evidence type="ECO:0000256" key="2">
    <source>
        <dbReference type="ARBA" id="ARBA00022729"/>
    </source>
</evidence>
<organism evidence="4 5">
    <name type="scientific">Herpetosiphon gulosus</name>
    <dbReference type="NCBI Taxonomy" id="1973496"/>
    <lineage>
        <taxon>Bacteria</taxon>
        <taxon>Bacillati</taxon>
        <taxon>Chloroflexota</taxon>
        <taxon>Chloroflexia</taxon>
        <taxon>Herpetosiphonales</taxon>
        <taxon>Herpetosiphonaceae</taxon>
        <taxon>Herpetosiphon</taxon>
    </lineage>
</organism>
<dbReference type="Gene3D" id="3.40.50.2300">
    <property type="match status" value="2"/>
</dbReference>
<dbReference type="CDD" id="cd19995">
    <property type="entry name" value="PBP1_ABC_xylose_binding-like"/>
    <property type="match status" value="1"/>
</dbReference>
<dbReference type="PROSITE" id="PS51257">
    <property type="entry name" value="PROKAR_LIPOPROTEIN"/>
    <property type="match status" value="1"/>
</dbReference>
<reference evidence="4 5" key="1">
    <citation type="submission" date="2024-02" db="EMBL/GenBank/DDBJ databases">
        <title>Herpetosiphon gulosus NBRC 112829.</title>
        <authorList>
            <person name="Ichikawa N."/>
            <person name="Katano-Makiyama Y."/>
            <person name="Hidaka K."/>
        </authorList>
    </citation>
    <scope>NUCLEOTIDE SEQUENCE [LARGE SCALE GENOMIC DNA]</scope>
    <source>
        <strain evidence="4 5">NBRC 112829</strain>
    </source>
</reference>
<evidence type="ECO:0000313" key="5">
    <source>
        <dbReference type="Proteomes" id="UP001428290"/>
    </source>
</evidence>
<protein>
    <submittedName>
        <fullName evidence="4">D-xylose-binding periplasmic protein</fullName>
    </submittedName>
</protein>
<dbReference type="Proteomes" id="UP001428290">
    <property type="component" value="Unassembled WGS sequence"/>
</dbReference>
<gene>
    <name evidence="4" type="primary">xylF_1</name>
    <name evidence="4" type="ORF">Hgul01_03031</name>
</gene>
<dbReference type="SUPFAM" id="SSF53822">
    <property type="entry name" value="Periplasmic binding protein-like I"/>
    <property type="match status" value="1"/>
</dbReference>
<dbReference type="PANTHER" id="PTHR30036">
    <property type="entry name" value="D-XYLOSE-BINDING PERIPLASMIC PROTEIN"/>
    <property type="match status" value="1"/>
</dbReference>
<comment type="caution">
    <text evidence="4">The sequence shown here is derived from an EMBL/GenBank/DDBJ whole genome shotgun (WGS) entry which is preliminary data.</text>
</comment>
<comment type="subcellular location">
    <subcellularLocation>
        <location evidence="1">Cell envelope</location>
    </subcellularLocation>
</comment>
<proteinExistence type="predicted"/>
<evidence type="ECO:0000256" key="1">
    <source>
        <dbReference type="ARBA" id="ARBA00004196"/>
    </source>
</evidence>
<keyword evidence="2" id="KW-0732">Signal</keyword>
<dbReference type="InterPro" id="IPR050555">
    <property type="entry name" value="Bact_Solute-Bind_Prot2"/>
</dbReference>
<dbReference type="InterPro" id="IPR028082">
    <property type="entry name" value="Peripla_BP_I"/>
</dbReference>
<accession>A0ABP9X404</accession>
<dbReference type="Pfam" id="PF13407">
    <property type="entry name" value="Peripla_BP_4"/>
    <property type="match status" value="1"/>
</dbReference>
<evidence type="ECO:0000259" key="3">
    <source>
        <dbReference type="Pfam" id="PF13407"/>
    </source>
</evidence>
<feature type="domain" description="Periplasmic binding protein" evidence="3">
    <location>
        <begin position="28"/>
        <end position="293"/>
    </location>
</feature>
<sequence length="358" mass="38572">MQRRFVLLVLLLVLVGCGGAEAPKAKIIALLLPEQTTKRYETVDRPWFEREMNLLCNDCQVLYYNAQNNPTLQQQQAEEAIKAGARVLVLDPVDSVDARTIADHAAEQSIPVVAYDRLILNSPGVTAYISFDNQKIGELQAESLIAGLAARGLSNPKILLLHGSLSDNNASEYKRGAKKVFDPLVTAGKLTIIGEFDTPDWKPAEAQQYVERMLASGDQIDGIYAANDGTAGGALAAVQAAKLEPLPLITGQDAELTAVQRIITGEQHMTVYKAIRPQAEAAAKIAHALMVGQPIPTNLVNNRTVANGIMDVPAILLNPVVVTKATVKDTIVSDNFWSPQQLCPVKLVPACEAVGIKP</sequence>
<dbReference type="PANTHER" id="PTHR30036:SF1">
    <property type="entry name" value="D-XYLOSE-BINDING PERIPLASMIC PROTEIN"/>
    <property type="match status" value="1"/>
</dbReference>
<name>A0ABP9X404_9CHLR</name>
<dbReference type="RefSeq" id="WP_345722837.1">
    <property type="nucleotide sequence ID" value="NZ_BAABRU010000010.1"/>
</dbReference>